<accession>A0A401LWJ3</accession>
<protein>
    <submittedName>
        <fullName evidence="1">Uncharacterized protein</fullName>
    </submittedName>
</protein>
<name>A0A401LWJ3_9BACE</name>
<proteinExistence type="predicted"/>
<reference evidence="1 2" key="1">
    <citation type="submission" date="2018-10" db="EMBL/GenBank/DDBJ databases">
        <title>Draft Genome Sequence of Bacteroides sp. KCTC 15687.</title>
        <authorList>
            <person name="Yu S.Y."/>
            <person name="Kim J.S."/>
            <person name="Oh B.S."/>
            <person name="Park S.H."/>
            <person name="Kang S.W."/>
            <person name="Park J.E."/>
            <person name="Choi S.H."/>
            <person name="Han K.I."/>
            <person name="Lee K.C."/>
            <person name="Eom M.K."/>
            <person name="Suh M.K."/>
            <person name="Lee D.H."/>
            <person name="Yoon H."/>
            <person name="Kim B."/>
            <person name="Yang S.J."/>
            <person name="Lee J.S."/>
            <person name="Lee J.H."/>
        </authorList>
    </citation>
    <scope>NUCLEOTIDE SEQUENCE [LARGE SCALE GENOMIC DNA]</scope>
    <source>
        <strain evidence="1 2">KCTC 15687</strain>
    </source>
</reference>
<dbReference type="Proteomes" id="UP000288079">
    <property type="component" value="Unassembled WGS sequence"/>
</dbReference>
<dbReference type="EMBL" id="BHWB01000008">
    <property type="protein sequence ID" value="GCB35847.1"/>
    <property type="molecule type" value="Genomic_DNA"/>
</dbReference>
<evidence type="ECO:0000313" key="2">
    <source>
        <dbReference type="Proteomes" id="UP000288079"/>
    </source>
</evidence>
<organism evidence="1 2">
    <name type="scientific">Bacteroides faecalis</name>
    <dbReference type="NCBI Taxonomy" id="2447885"/>
    <lineage>
        <taxon>Bacteria</taxon>
        <taxon>Pseudomonadati</taxon>
        <taxon>Bacteroidota</taxon>
        <taxon>Bacteroidia</taxon>
        <taxon>Bacteroidales</taxon>
        <taxon>Bacteroidaceae</taxon>
        <taxon>Bacteroides</taxon>
    </lineage>
</organism>
<gene>
    <name evidence="1" type="ORF">KGMB02408_27920</name>
</gene>
<dbReference type="AlphaFoldDB" id="A0A401LWJ3"/>
<keyword evidence="2" id="KW-1185">Reference proteome</keyword>
<sequence>MSFYERILNYYYEQLTEEEFMEKTREWTLRYIRYKKKCERLHKEELNLKK</sequence>
<comment type="caution">
    <text evidence="1">The sequence shown here is derived from an EMBL/GenBank/DDBJ whole genome shotgun (WGS) entry which is preliminary data.</text>
</comment>
<evidence type="ECO:0000313" key="1">
    <source>
        <dbReference type="EMBL" id="GCB35847.1"/>
    </source>
</evidence>